<evidence type="ECO:0000256" key="10">
    <source>
        <dbReference type="ARBA" id="ARBA00035120"/>
    </source>
</evidence>
<evidence type="ECO:0000256" key="11">
    <source>
        <dbReference type="ARBA" id="ARBA00035585"/>
    </source>
</evidence>
<feature type="binding site" evidence="12">
    <location>
        <position position="89"/>
    </location>
    <ligand>
        <name>Na(+)</name>
        <dbReference type="ChEBI" id="CHEBI:29101"/>
        <note>structural</note>
    </ligand>
</feature>
<keyword evidence="5 12" id="KW-1133">Transmembrane helix</keyword>
<comment type="catalytic activity">
    <reaction evidence="11">
        <text>fluoride(in) = fluoride(out)</text>
        <dbReference type="Rhea" id="RHEA:76159"/>
        <dbReference type="ChEBI" id="CHEBI:17051"/>
    </reaction>
    <physiologicalReaction direction="left-to-right" evidence="11">
        <dbReference type="Rhea" id="RHEA:76160"/>
    </physiologicalReaction>
</comment>
<comment type="similarity">
    <text evidence="10 12">Belongs to the fluoride channel Fluc/FEX (TC 1.A.43) family.</text>
</comment>
<feature type="binding site" evidence="12">
    <location>
        <position position="86"/>
    </location>
    <ligand>
        <name>Na(+)</name>
        <dbReference type="ChEBI" id="CHEBI:29101"/>
        <note>structural</note>
    </ligand>
</feature>
<evidence type="ECO:0000256" key="7">
    <source>
        <dbReference type="ARBA" id="ARBA00023065"/>
    </source>
</evidence>
<protein>
    <recommendedName>
        <fullName evidence="12">Fluoride-specific ion channel FluC</fullName>
    </recommendedName>
</protein>
<evidence type="ECO:0000256" key="4">
    <source>
        <dbReference type="ARBA" id="ARBA00022692"/>
    </source>
</evidence>
<evidence type="ECO:0000256" key="5">
    <source>
        <dbReference type="ARBA" id="ARBA00022989"/>
    </source>
</evidence>
<evidence type="ECO:0000256" key="1">
    <source>
        <dbReference type="ARBA" id="ARBA00004651"/>
    </source>
</evidence>
<gene>
    <name evidence="12 13" type="primary">crcB</name>
    <name evidence="12" type="synonym">fluC</name>
    <name evidence="13" type="ORF">CWE07_09850</name>
</gene>
<feature type="transmembrane region" description="Helical" evidence="12">
    <location>
        <begin position="77"/>
        <end position="96"/>
    </location>
</feature>
<keyword evidence="12" id="KW-0813">Transport</keyword>
<keyword evidence="2 12" id="KW-1003">Cell membrane</keyword>
<dbReference type="NCBIfam" id="TIGR00494">
    <property type="entry name" value="crcB"/>
    <property type="match status" value="1"/>
</dbReference>
<comment type="function">
    <text evidence="12">Fluoride-specific ion channel. Important for reducing fluoride concentration in the cell, thus reducing its toxicity.</text>
</comment>
<comment type="caution">
    <text evidence="13">The sequence shown here is derived from an EMBL/GenBank/DDBJ whole genome shotgun (WGS) entry which is preliminary data.</text>
</comment>
<evidence type="ECO:0000313" key="14">
    <source>
        <dbReference type="Proteomes" id="UP000287865"/>
    </source>
</evidence>
<organism evidence="13 14">
    <name type="scientific">Aliidiomarina maris</name>
    <dbReference type="NCBI Taxonomy" id="531312"/>
    <lineage>
        <taxon>Bacteria</taxon>
        <taxon>Pseudomonadati</taxon>
        <taxon>Pseudomonadota</taxon>
        <taxon>Gammaproteobacteria</taxon>
        <taxon>Alteromonadales</taxon>
        <taxon>Idiomarinaceae</taxon>
        <taxon>Aliidiomarina</taxon>
    </lineage>
</organism>
<evidence type="ECO:0000256" key="12">
    <source>
        <dbReference type="HAMAP-Rule" id="MF_00454"/>
    </source>
</evidence>
<keyword evidence="12" id="KW-0479">Metal-binding</keyword>
<evidence type="ECO:0000256" key="3">
    <source>
        <dbReference type="ARBA" id="ARBA00022519"/>
    </source>
</evidence>
<name>A0ABY0BQX5_9GAMM</name>
<sequence>MASVRVTEVYAYLSILHVLWFALGGAFGAALRYCASQALAPFSQQWPVSTWVVNVLGAFLLGFIAAYFNDYGYSPGFLFWELGVLGGFTTMSTFAVEHLNLLRAQRYAAAISYMLGSGLGALGAIMLGFTLGGLVS</sequence>
<evidence type="ECO:0000256" key="9">
    <source>
        <dbReference type="ARBA" id="ARBA00023303"/>
    </source>
</evidence>
<proteinExistence type="inferred from homology"/>
<evidence type="ECO:0000256" key="6">
    <source>
        <dbReference type="ARBA" id="ARBA00023053"/>
    </source>
</evidence>
<keyword evidence="14" id="KW-1185">Reference proteome</keyword>
<dbReference type="PANTHER" id="PTHR28259">
    <property type="entry name" value="FLUORIDE EXPORT PROTEIN 1-RELATED"/>
    <property type="match status" value="1"/>
</dbReference>
<keyword evidence="6 12" id="KW-0915">Sodium</keyword>
<evidence type="ECO:0000313" key="13">
    <source>
        <dbReference type="EMBL" id="RUO23801.1"/>
    </source>
</evidence>
<feature type="transmembrane region" description="Helical" evidence="12">
    <location>
        <begin position="108"/>
        <end position="135"/>
    </location>
</feature>
<comment type="activity regulation">
    <text evidence="12">Na(+) is not transported, but it plays an essential structural role and its presence is essential for fluoride channel function.</text>
</comment>
<keyword evidence="7 12" id="KW-0406">Ion transport</keyword>
<keyword evidence="3" id="KW-0997">Cell inner membrane</keyword>
<accession>A0ABY0BQX5</accession>
<dbReference type="Pfam" id="PF02537">
    <property type="entry name" value="CRCB"/>
    <property type="match status" value="1"/>
</dbReference>
<comment type="subcellular location">
    <subcellularLocation>
        <location evidence="1 12">Cell membrane</location>
        <topology evidence="1 12">Multi-pass membrane protein</topology>
    </subcellularLocation>
</comment>
<evidence type="ECO:0000256" key="2">
    <source>
        <dbReference type="ARBA" id="ARBA00022475"/>
    </source>
</evidence>
<reference evidence="13 14" key="1">
    <citation type="journal article" date="2018" name="Front. Microbiol.">
        <title>Genome-Based Analysis Reveals the Taxonomy and Diversity of the Family Idiomarinaceae.</title>
        <authorList>
            <person name="Liu Y."/>
            <person name="Lai Q."/>
            <person name="Shao Z."/>
        </authorList>
    </citation>
    <scope>NUCLEOTIDE SEQUENCE [LARGE SCALE GENOMIC DNA]</scope>
    <source>
        <strain evidence="13 14">CF12-14</strain>
    </source>
</reference>
<keyword evidence="4 12" id="KW-0812">Transmembrane</keyword>
<dbReference type="PANTHER" id="PTHR28259:SF1">
    <property type="entry name" value="FLUORIDE EXPORT PROTEIN 1-RELATED"/>
    <property type="match status" value="1"/>
</dbReference>
<keyword evidence="8 12" id="KW-0472">Membrane</keyword>
<feature type="transmembrane region" description="Helical" evidence="12">
    <location>
        <begin position="46"/>
        <end position="65"/>
    </location>
</feature>
<dbReference type="HAMAP" id="MF_00454">
    <property type="entry name" value="FluC"/>
    <property type="match status" value="1"/>
</dbReference>
<feature type="transmembrane region" description="Helical" evidence="12">
    <location>
        <begin position="12"/>
        <end position="34"/>
    </location>
</feature>
<evidence type="ECO:0000256" key="8">
    <source>
        <dbReference type="ARBA" id="ARBA00023136"/>
    </source>
</evidence>
<dbReference type="Proteomes" id="UP000287865">
    <property type="component" value="Unassembled WGS sequence"/>
</dbReference>
<dbReference type="EMBL" id="PIPK01000008">
    <property type="protein sequence ID" value="RUO23801.1"/>
    <property type="molecule type" value="Genomic_DNA"/>
</dbReference>
<dbReference type="InterPro" id="IPR003691">
    <property type="entry name" value="FluC"/>
</dbReference>
<keyword evidence="9 12" id="KW-0407">Ion channel</keyword>